<dbReference type="RefSeq" id="XP_047776468.1">
    <property type="nucleotide sequence ID" value="XM_047929037.1"/>
</dbReference>
<accession>A0ABQ8K960</accession>
<evidence type="ECO:0000256" key="1">
    <source>
        <dbReference type="ARBA" id="ARBA00006484"/>
    </source>
</evidence>
<dbReference type="Proteomes" id="UP000814176">
    <property type="component" value="Unassembled WGS sequence"/>
</dbReference>
<keyword evidence="2" id="KW-0560">Oxidoreductase</keyword>
<proteinExistence type="inferred from homology"/>
<dbReference type="InterPro" id="IPR002347">
    <property type="entry name" value="SDR_fam"/>
</dbReference>
<dbReference type="InterPro" id="IPR051019">
    <property type="entry name" value="VLCFA-Steroid_DH"/>
</dbReference>
<dbReference type="EMBL" id="JADCUA010000017">
    <property type="protein sequence ID" value="KAH9833752.1"/>
    <property type="molecule type" value="Genomic_DNA"/>
</dbReference>
<evidence type="ECO:0000313" key="5">
    <source>
        <dbReference type="Proteomes" id="UP000814176"/>
    </source>
</evidence>
<dbReference type="PANTHER" id="PTHR43899">
    <property type="entry name" value="RH59310P"/>
    <property type="match status" value="1"/>
</dbReference>
<gene>
    <name evidence="4" type="ORF">C8Q71DRAFT_909312</name>
</gene>
<keyword evidence="3" id="KW-0472">Membrane</keyword>
<evidence type="ECO:0000256" key="3">
    <source>
        <dbReference type="SAM" id="Phobius"/>
    </source>
</evidence>
<comment type="caution">
    <text evidence="4">The sequence shown here is derived from an EMBL/GenBank/DDBJ whole genome shotgun (WGS) entry which is preliminary data.</text>
</comment>
<sequence>MLYSLVFLVGATIITAQAFRFSGFLWFYLLKPSSVKKYLHGIAPYVLVTGATDGIGKAAARELFVRDFNLIIHGRNEEKVKRVIEELKAQGSGDIQYFIADAAKGGHDFSQLLQPFMDLNITLVVNNVGGVHMNGKKMDASSEADLVELVTWNDLFPLLLTRALLPKLRSTSQRGPVLVQFVGSQSAILGPPTLAVYAATKAFLSTLVRGLDNEEHLWGASSNVEFEHLAVGSVSSAGNPLTVTLAAPSAASFGKALVDRLGCGRRHYAPWMVHAIMEWVVGVLPESVVDRFGASAIRNVYEDHQKRI</sequence>
<dbReference type="PANTHER" id="PTHR43899:SF13">
    <property type="entry name" value="RH59310P"/>
    <property type="match status" value="1"/>
</dbReference>
<organism evidence="4 5">
    <name type="scientific">Rhodofomes roseus</name>
    <dbReference type="NCBI Taxonomy" id="34475"/>
    <lineage>
        <taxon>Eukaryota</taxon>
        <taxon>Fungi</taxon>
        <taxon>Dikarya</taxon>
        <taxon>Basidiomycota</taxon>
        <taxon>Agaricomycotina</taxon>
        <taxon>Agaricomycetes</taxon>
        <taxon>Polyporales</taxon>
        <taxon>Rhodofomes</taxon>
    </lineage>
</organism>
<dbReference type="GeneID" id="72009769"/>
<dbReference type="Pfam" id="PF00106">
    <property type="entry name" value="adh_short"/>
    <property type="match status" value="1"/>
</dbReference>
<feature type="transmembrane region" description="Helical" evidence="3">
    <location>
        <begin position="6"/>
        <end position="30"/>
    </location>
</feature>
<evidence type="ECO:0000313" key="4">
    <source>
        <dbReference type="EMBL" id="KAH9833752.1"/>
    </source>
</evidence>
<comment type="similarity">
    <text evidence="1">Belongs to the short-chain dehydrogenases/reductases (SDR) family.</text>
</comment>
<protein>
    <submittedName>
        <fullName evidence="4">NAD(P)-binding protein</fullName>
    </submittedName>
</protein>
<dbReference type="InterPro" id="IPR036291">
    <property type="entry name" value="NAD(P)-bd_dom_sf"/>
</dbReference>
<evidence type="ECO:0000256" key="2">
    <source>
        <dbReference type="ARBA" id="ARBA00023002"/>
    </source>
</evidence>
<dbReference type="SUPFAM" id="SSF51735">
    <property type="entry name" value="NAD(P)-binding Rossmann-fold domains"/>
    <property type="match status" value="1"/>
</dbReference>
<keyword evidence="5" id="KW-1185">Reference proteome</keyword>
<reference evidence="4 5" key="1">
    <citation type="journal article" date="2021" name="Environ. Microbiol.">
        <title>Gene family expansions and transcriptome signatures uncover fungal adaptations to wood decay.</title>
        <authorList>
            <person name="Hage H."/>
            <person name="Miyauchi S."/>
            <person name="Viragh M."/>
            <person name="Drula E."/>
            <person name="Min B."/>
            <person name="Chaduli D."/>
            <person name="Navarro D."/>
            <person name="Favel A."/>
            <person name="Norest M."/>
            <person name="Lesage-Meessen L."/>
            <person name="Balint B."/>
            <person name="Merenyi Z."/>
            <person name="de Eugenio L."/>
            <person name="Morin E."/>
            <person name="Martinez A.T."/>
            <person name="Baldrian P."/>
            <person name="Stursova M."/>
            <person name="Martinez M.J."/>
            <person name="Novotny C."/>
            <person name="Magnuson J.K."/>
            <person name="Spatafora J.W."/>
            <person name="Maurice S."/>
            <person name="Pangilinan J."/>
            <person name="Andreopoulos W."/>
            <person name="LaButti K."/>
            <person name="Hundley H."/>
            <person name="Na H."/>
            <person name="Kuo A."/>
            <person name="Barry K."/>
            <person name="Lipzen A."/>
            <person name="Henrissat B."/>
            <person name="Riley R."/>
            <person name="Ahrendt S."/>
            <person name="Nagy L.G."/>
            <person name="Grigoriev I.V."/>
            <person name="Martin F."/>
            <person name="Rosso M.N."/>
        </authorList>
    </citation>
    <scope>NUCLEOTIDE SEQUENCE [LARGE SCALE GENOMIC DNA]</scope>
    <source>
        <strain evidence="4 5">CIRM-BRFM 1785</strain>
    </source>
</reference>
<name>A0ABQ8K960_9APHY</name>
<dbReference type="PRINTS" id="PR00081">
    <property type="entry name" value="GDHRDH"/>
</dbReference>
<keyword evidence="3" id="KW-0812">Transmembrane</keyword>
<dbReference type="Gene3D" id="3.40.50.720">
    <property type="entry name" value="NAD(P)-binding Rossmann-like Domain"/>
    <property type="match status" value="1"/>
</dbReference>
<keyword evidence="3" id="KW-1133">Transmembrane helix</keyword>